<gene>
    <name evidence="1" type="ORF">KFK09_016949</name>
</gene>
<evidence type="ECO:0000313" key="2">
    <source>
        <dbReference type="Proteomes" id="UP000829196"/>
    </source>
</evidence>
<protein>
    <submittedName>
        <fullName evidence="1">Uncharacterized protein</fullName>
    </submittedName>
</protein>
<dbReference type="Proteomes" id="UP000829196">
    <property type="component" value="Unassembled WGS sequence"/>
</dbReference>
<dbReference type="EMBL" id="JAGYWB010000012">
    <property type="protein sequence ID" value="KAI0502004.1"/>
    <property type="molecule type" value="Genomic_DNA"/>
</dbReference>
<evidence type="ECO:0000313" key="1">
    <source>
        <dbReference type="EMBL" id="KAI0502004.1"/>
    </source>
</evidence>
<name>A0A8T3B166_DENNO</name>
<dbReference type="AlphaFoldDB" id="A0A8T3B166"/>
<reference evidence="1" key="1">
    <citation type="journal article" date="2022" name="Front. Genet.">
        <title>Chromosome-Scale Assembly of the Dendrobium nobile Genome Provides Insights Into the Molecular Mechanism of the Biosynthesis of the Medicinal Active Ingredient of Dendrobium.</title>
        <authorList>
            <person name="Xu Q."/>
            <person name="Niu S.-C."/>
            <person name="Li K.-L."/>
            <person name="Zheng P.-J."/>
            <person name="Zhang X.-J."/>
            <person name="Jia Y."/>
            <person name="Liu Y."/>
            <person name="Niu Y.-X."/>
            <person name="Yu L.-H."/>
            <person name="Chen D.-F."/>
            <person name="Zhang G.-Q."/>
        </authorList>
    </citation>
    <scope>NUCLEOTIDE SEQUENCE</scope>
    <source>
        <tissue evidence="1">Leaf</tissue>
    </source>
</reference>
<keyword evidence="2" id="KW-1185">Reference proteome</keyword>
<sequence length="58" mass="6502">MNCCLTGNILNIDHLKVEVACAFFLGLFEEKRSEGLVPVIHQLVCCGKDLRSQEQPKI</sequence>
<comment type="caution">
    <text evidence="1">The sequence shown here is derived from an EMBL/GenBank/DDBJ whole genome shotgun (WGS) entry which is preliminary data.</text>
</comment>
<proteinExistence type="predicted"/>
<dbReference type="OrthoDB" id="1939088at2759"/>
<accession>A0A8T3B166</accession>
<organism evidence="1 2">
    <name type="scientific">Dendrobium nobile</name>
    <name type="common">Orchid</name>
    <dbReference type="NCBI Taxonomy" id="94219"/>
    <lineage>
        <taxon>Eukaryota</taxon>
        <taxon>Viridiplantae</taxon>
        <taxon>Streptophyta</taxon>
        <taxon>Embryophyta</taxon>
        <taxon>Tracheophyta</taxon>
        <taxon>Spermatophyta</taxon>
        <taxon>Magnoliopsida</taxon>
        <taxon>Liliopsida</taxon>
        <taxon>Asparagales</taxon>
        <taxon>Orchidaceae</taxon>
        <taxon>Epidendroideae</taxon>
        <taxon>Malaxideae</taxon>
        <taxon>Dendrobiinae</taxon>
        <taxon>Dendrobium</taxon>
    </lineage>
</organism>